<evidence type="ECO:0000256" key="1">
    <source>
        <dbReference type="SAM" id="MobiDB-lite"/>
    </source>
</evidence>
<protein>
    <submittedName>
        <fullName evidence="2">Uncharacterized protein</fullName>
    </submittedName>
</protein>
<accession>A0A565C5G5</accession>
<dbReference type="AlphaFoldDB" id="A0A565C5G5"/>
<name>A0A565C5G5_9BRAS</name>
<keyword evidence="3" id="KW-1185">Reference proteome</keyword>
<dbReference type="Proteomes" id="UP000489600">
    <property type="component" value="Unassembled WGS sequence"/>
</dbReference>
<feature type="region of interest" description="Disordered" evidence="1">
    <location>
        <begin position="1"/>
        <end position="85"/>
    </location>
</feature>
<gene>
    <name evidence="2" type="ORF">ANE_LOCUS19348</name>
</gene>
<evidence type="ECO:0000313" key="2">
    <source>
        <dbReference type="EMBL" id="VVB08904.1"/>
    </source>
</evidence>
<dbReference type="EMBL" id="CABITT030000006">
    <property type="protein sequence ID" value="VVB08904.1"/>
    <property type="molecule type" value="Genomic_DNA"/>
</dbReference>
<proteinExistence type="predicted"/>
<reference evidence="2" key="1">
    <citation type="submission" date="2019-07" db="EMBL/GenBank/DDBJ databases">
        <authorList>
            <person name="Dittberner H."/>
        </authorList>
    </citation>
    <scope>NUCLEOTIDE SEQUENCE [LARGE SCALE GENOMIC DNA]</scope>
</reference>
<evidence type="ECO:0000313" key="3">
    <source>
        <dbReference type="Proteomes" id="UP000489600"/>
    </source>
</evidence>
<sequence length="155" mass="16947">MAVEQPLLAPLPPPEATISHTDNTEEQHDNAPLLSPDKQAHHAEGRPITAPLPDHEAQVPPPEISPPADAHSSVENSEDMEIDPASDLRGLFPYVQEQTHVDKNVQAEHSRLEDKLVDTDDESGDAEYGCDKHIKTTNFVAAGHSNKLSTNLFQI</sequence>
<comment type="caution">
    <text evidence="2">The sequence shown here is derived from an EMBL/GenBank/DDBJ whole genome shotgun (WGS) entry which is preliminary data.</text>
</comment>
<organism evidence="2 3">
    <name type="scientific">Arabis nemorensis</name>
    <dbReference type="NCBI Taxonomy" id="586526"/>
    <lineage>
        <taxon>Eukaryota</taxon>
        <taxon>Viridiplantae</taxon>
        <taxon>Streptophyta</taxon>
        <taxon>Embryophyta</taxon>
        <taxon>Tracheophyta</taxon>
        <taxon>Spermatophyta</taxon>
        <taxon>Magnoliopsida</taxon>
        <taxon>eudicotyledons</taxon>
        <taxon>Gunneridae</taxon>
        <taxon>Pentapetalae</taxon>
        <taxon>rosids</taxon>
        <taxon>malvids</taxon>
        <taxon>Brassicales</taxon>
        <taxon>Brassicaceae</taxon>
        <taxon>Arabideae</taxon>
        <taxon>Arabis</taxon>
    </lineage>
</organism>